<evidence type="ECO:0000313" key="1">
    <source>
        <dbReference type="EMBL" id="KAL1525279.1"/>
    </source>
</evidence>
<comment type="caution">
    <text evidence="1">The sequence shown here is derived from an EMBL/GenBank/DDBJ whole genome shotgun (WGS) entry which is preliminary data.</text>
</comment>
<sequence length="215" mass="23697">MSTPSPDDVPTETCYDSAELLPVKKPVLGFALADEGGDKGVRKMGYISRQVGDELVLGPIPYVSQRKCTMASVSVGYLLSSTNQNHGAFHISCKGCKCSPIHNPFQKELYPFPMVQTDARMVRNPAFHENNISITANTEFWAIMTPSSPCVVILTHAHTKNVIKNSSRVRIDSFSVADLDDGMLGYADRRGSGTHRLMVQSVRKNCTDNRFTNIN</sequence>
<name>A0AB34JYE7_PRYPA</name>
<keyword evidence="2" id="KW-1185">Reference proteome</keyword>
<accession>A0AB34JYE7</accession>
<dbReference type="EMBL" id="JBGBPQ010000004">
    <property type="protein sequence ID" value="KAL1525279.1"/>
    <property type="molecule type" value="Genomic_DNA"/>
</dbReference>
<evidence type="ECO:0000313" key="2">
    <source>
        <dbReference type="Proteomes" id="UP001515480"/>
    </source>
</evidence>
<reference evidence="1 2" key="1">
    <citation type="journal article" date="2024" name="Science">
        <title>Giant polyketide synthase enzymes in the biosynthesis of giant marine polyether toxins.</title>
        <authorList>
            <person name="Fallon T.R."/>
            <person name="Shende V.V."/>
            <person name="Wierzbicki I.H."/>
            <person name="Pendleton A.L."/>
            <person name="Watervoot N.F."/>
            <person name="Auber R.P."/>
            <person name="Gonzalez D.J."/>
            <person name="Wisecaver J.H."/>
            <person name="Moore B.S."/>
        </authorList>
    </citation>
    <scope>NUCLEOTIDE SEQUENCE [LARGE SCALE GENOMIC DNA]</scope>
    <source>
        <strain evidence="1 2">12B1</strain>
    </source>
</reference>
<gene>
    <name evidence="1" type="ORF">AB1Y20_020142</name>
</gene>
<protein>
    <submittedName>
        <fullName evidence="1">Uncharacterized protein</fullName>
    </submittedName>
</protein>
<dbReference type="AlphaFoldDB" id="A0AB34JYE7"/>
<proteinExistence type="predicted"/>
<organism evidence="1 2">
    <name type="scientific">Prymnesium parvum</name>
    <name type="common">Toxic golden alga</name>
    <dbReference type="NCBI Taxonomy" id="97485"/>
    <lineage>
        <taxon>Eukaryota</taxon>
        <taxon>Haptista</taxon>
        <taxon>Haptophyta</taxon>
        <taxon>Prymnesiophyceae</taxon>
        <taxon>Prymnesiales</taxon>
        <taxon>Prymnesiaceae</taxon>
        <taxon>Prymnesium</taxon>
    </lineage>
</organism>
<dbReference type="Proteomes" id="UP001515480">
    <property type="component" value="Unassembled WGS sequence"/>
</dbReference>